<name>A0A6N7LZ21_9GAMM</name>
<dbReference type="CDD" id="cd02513">
    <property type="entry name" value="CMP-NeuAc_Synthase"/>
    <property type="match status" value="1"/>
</dbReference>
<dbReference type="Gene3D" id="3.90.550.10">
    <property type="entry name" value="Spore Coat Polysaccharide Biosynthesis Protein SpsA, Chain A"/>
    <property type="match status" value="1"/>
</dbReference>
<dbReference type="RefSeq" id="WP_153501633.1">
    <property type="nucleotide sequence ID" value="NZ_WIRE01000001.1"/>
</dbReference>
<dbReference type="InterPro" id="IPR003329">
    <property type="entry name" value="Cytidylyl_trans"/>
</dbReference>
<dbReference type="GO" id="GO:0008781">
    <property type="term" value="F:N-acylneuraminate cytidylyltransferase activity"/>
    <property type="evidence" value="ECO:0007669"/>
    <property type="project" value="TreeGrafter"/>
</dbReference>
<accession>A0A6N7LZ21</accession>
<evidence type="ECO:0000313" key="1">
    <source>
        <dbReference type="EMBL" id="MQX54355.1"/>
    </source>
</evidence>
<protein>
    <submittedName>
        <fullName evidence="1">Acylneuraminate cytidylyltransferase family protein</fullName>
    </submittedName>
</protein>
<organism evidence="1 2">
    <name type="scientific">Alcanivorax sediminis</name>
    <dbReference type="NCBI Taxonomy" id="2663008"/>
    <lineage>
        <taxon>Bacteria</taxon>
        <taxon>Pseudomonadati</taxon>
        <taxon>Pseudomonadota</taxon>
        <taxon>Gammaproteobacteria</taxon>
        <taxon>Oceanospirillales</taxon>
        <taxon>Alcanivoracaceae</taxon>
        <taxon>Alcanivorax</taxon>
    </lineage>
</organism>
<dbReference type="PANTHER" id="PTHR21485">
    <property type="entry name" value="HAD SUPERFAMILY MEMBERS CMAS AND KDSC"/>
    <property type="match status" value="1"/>
</dbReference>
<keyword evidence="1" id="KW-0808">Transferase</keyword>
<keyword evidence="2" id="KW-1185">Reference proteome</keyword>
<dbReference type="EMBL" id="WIRE01000001">
    <property type="protein sequence ID" value="MQX54355.1"/>
    <property type="molecule type" value="Genomic_DNA"/>
</dbReference>
<proteinExistence type="predicted"/>
<dbReference type="SUPFAM" id="SSF53448">
    <property type="entry name" value="Nucleotide-diphospho-sugar transferases"/>
    <property type="match status" value="1"/>
</dbReference>
<evidence type="ECO:0000313" key="2">
    <source>
        <dbReference type="Proteomes" id="UP000469421"/>
    </source>
</evidence>
<dbReference type="Pfam" id="PF02348">
    <property type="entry name" value="CTP_transf_3"/>
    <property type="match status" value="1"/>
</dbReference>
<dbReference type="InterPro" id="IPR050793">
    <property type="entry name" value="CMP-NeuNAc_synthase"/>
</dbReference>
<dbReference type="PANTHER" id="PTHR21485:SF6">
    <property type="entry name" value="N-ACYLNEURAMINATE CYTIDYLYLTRANSFERASE-RELATED"/>
    <property type="match status" value="1"/>
</dbReference>
<reference evidence="1 2" key="1">
    <citation type="submission" date="2019-10" db="EMBL/GenBank/DDBJ databases">
        <title>Alcanivorax sp.PA15-N-34 draft genome sequence.</title>
        <authorList>
            <person name="Liao X."/>
            <person name="Shao Z."/>
        </authorList>
    </citation>
    <scope>NUCLEOTIDE SEQUENCE [LARGE SCALE GENOMIC DNA]</scope>
    <source>
        <strain evidence="1 2">PA15-N-34</strain>
    </source>
</reference>
<keyword evidence="1" id="KW-0548">Nucleotidyltransferase</keyword>
<comment type="caution">
    <text evidence="1">The sequence shown here is derived from an EMBL/GenBank/DDBJ whole genome shotgun (WGS) entry which is preliminary data.</text>
</comment>
<sequence>MNDSVVCFLPCRKGSQRVPKKNIRPFSNREYGLLSIKIEQILSAEHIKSLVLSTNDEEIISYAQSVGDDRIVIHRRAELLSGSQTSTDELVPHVADLIKDEHILWTHVTSPFVTSKVYDEMIVSYFEALPLGFDSLMSVNKLKGFVWDDDGPVNYDRSVEKWPRTQTLAPLNEINSAAFIASSDIYIECGDRIGQKTYLYETPGFTGFDIDWEEDFLIAECLLEKKLVSL</sequence>
<dbReference type="Proteomes" id="UP000469421">
    <property type="component" value="Unassembled WGS sequence"/>
</dbReference>
<dbReference type="AlphaFoldDB" id="A0A6N7LZ21"/>
<dbReference type="InterPro" id="IPR029044">
    <property type="entry name" value="Nucleotide-diphossugar_trans"/>
</dbReference>
<gene>
    <name evidence="1" type="ORF">GFN93_13955</name>
</gene>